<sequence>MSWLVVYHPEAETELRVLPATEQVAIGHVVEKLEAVGPNLGHPHSSQVKIALNLRELRPRAGRCRWRAFYRQVGPAYVVGAIGPEANVNQRAFRRAVVAAEQRIDEVKDGE</sequence>
<name>A0ABV8KLU5_9ACTN</name>
<dbReference type="InterPro" id="IPR009241">
    <property type="entry name" value="HigB-like"/>
</dbReference>
<accession>A0ABV8KLU5</accession>
<dbReference type="RefSeq" id="WP_377545416.1">
    <property type="nucleotide sequence ID" value="NZ_JBHSBN010000007.1"/>
</dbReference>
<dbReference type="Pfam" id="PF05973">
    <property type="entry name" value="Gp49"/>
    <property type="match status" value="1"/>
</dbReference>
<keyword evidence="2" id="KW-1185">Reference proteome</keyword>
<protein>
    <submittedName>
        <fullName evidence="1">Type II toxin-antitoxin system RelE/ParE family toxin</fullName>
    </submittedName>
</protein>
<comment type="caution">
    <text evidence="1">The sequence shown here is derived from an EMBL/GenBank/DDBJ whole genome shotgun (WGS) entry which is preliminary data.</text>
</comment>
<reference evidence="2" key="1">
    <citation type="journal article" date="2019" name="Int. J. Syst. Evol. Microbiol.">
        <title>The Global Catalogue of Microorganisms (GCM) 10K type strain sequencing project: providing services to taxonomists for standard genome sequencing and annotation.</title>
        <authorList>
            <consortium name="The Broad Institute Genomics Platform"/>
            <consortium name="The Broad Institute Genome Sequencing Center for Infectious Disease"/>
            <person name="Wu L."/>
            <person name="Ma J."/>
        </authorList>
    </citation>
    <scope>NUCLEOTIDE SEQUENCE [LARGE SCALE GENOMIC DNA]</scope>
    <source>
        <strain evidence="2">2902at01</strain>
    </source>
</reference>
<organism evidence="1 2">
    <name type="scientific">Micromonospora zhanjiangensis</name>
    <dbReference type="NCBI Taxonomy" id="1522057"/>
    <lineage>
        <taxon>Bacteria</taxon>
        <taxon>Bacillati</taxon>
        <taxon>Actinomycetota</taxon>
        <taxon>Actinomycetes</taxon>
        <taxon>Micromonosporales</taxon>
        <taxon>Micromonosporaceae</taxon>
        <taxon>Micromonospora</taxon>
    </lineage>
</organism>
<evidence type="ECO:0000313" key="1">
    <source>
        <dbReference type="EMBL" id="MFC4106994.1"/>
    </source>
</evidence>
<dbReference type="Proteomes" id="UP001595868">
    <property type="component" value="Unassembled WGS sequence"/>
</dbReference>
<proteinExistence type="predicted"/>
<gene>
    <name evidence="1" type="ORF">ACFOX0_13800</name>
</gene>
<evidence type="ECO:0000313" key="2">
    <source>
        <dbReference type="Proteomes" id="UP001595868"/>
    </source>
</evidence>
<dbReference type="EMBL" id="JBHSBN010000007">
    <property type="protein sequence ID" value="MFC4106994.1"/>
    <property type="molecule type" value="Genomic_DNA"/>
</dbReference>